<dbReference type="RefSeq" id="WP_146149471.1">
    <property type="nucleotide sequence ID" value="NZ_PVZF01000009.1"/>
</dbReference>
<dbReference type="PANTHER" id="PTHR32309">
    <property type="entry name" value="TYROSINE-PROTEIN KINASE"/>
    <property type="match status" value="1"/>
</dbReference>
<proteinExistence type="predicted"/>
<organism evidence="2 3">
    <name type="scientific">Kineococcus rhizosphaerae</name>
    <dbReference type="NCBI Taxonomy" id="559628"/>
    <lineage>
        <taxon>Bacteria</taxon>
        <taxon>Bacillati</taxon>
        <taxon>Actinomycetota</taxon>
        <taxon>Actinomycetes</taxon>
        <taxon>Kineosporiales</taxon>
        <taxon>Kineosporiaceae</taxon>
        <taxon>Kineococcus</taxon>
    </lineage>
</organism>
<dbReference type="OrthoDB" id="9812433at2"/>
<feature type="transmembrane region" description="Helical" evidence="1">
    <location>
        <begin position="173"/>
        <end position="195"/>
    </location>
</feature>
<gene>
    <name evidence="2" type="ORF">CLV37_109169</name>
</gene>
<dbReference type="InterPro" id="IPR050445">
    <property type="entry name" value="Bact_polysacc_biosynth/exp"/>
</dbReference>
<keyword evidence="3" id="KW-1185">Reference proteome</keyword>
<evidence type="ECO:0000256" key="1">
    <source>
        <dbReference type="SAM" id="Phobius"/>
    </source>
</evidence>
<dbReference type="GO" id="GO:0005886">
    <property type="term" value="C:plasma membrane"/>
    <property type="evidence" value="ECO:0007669"/>
    <property type="project" value="TreeGrafter"/>
</dbReference>
<evidence type="ECO:0000313" key="2">
    <source>
        <dbReference type="EMBL" id="PRY12981.1"/>
    </source>
</evidence>
<dbReference type="Proteomes" id="UP000238083">
    <property type="component" value="Unassembled WGS sequence"/>
</dbReference>
<keyword evidence="1" id="KW-1133">Transmembrane helix</keyword>
<accession>A0A2T0R161</accession>
<protein>
    <submittedName>
        <fullName evidence="2">Capsular polysaccharide biosynthesis protein</fullName>
    </submittedName>
</protein>
<keyword evidence="1" id="KW-0812">Transmembrane</keyword>
<evidence type="ECO:0000313" key="3">
    <source>
        <dbReference type="Proteomes" id="UP000238083"/>
    </source>
</evidence>
<dbReference type="GO" id="GO:0004713">
    <property type="term" value="F:protein tyrosine kinase activity"/>
    <property type="evidence" value="ECO:0007669"/>
    <property type="project" value="TreeGrafter"/>
</dbReference>
<keyword evidence="1" id="KW-0472">Membrane</keyword>
<sequence length="227" mass="22965">MSIGEFLIALRRRRALVVVLLLLPLVAAVVFSLVRGKTYEATAQAFVSTPSSVAAPDQVVQGSQFAQTRAESYALLARTETVTGPAITSLGLKLTPQQLAREISTSVTLDTVIIDITVEDTSAQRAADIANAVGKQLVSAVGTLEAQSGATSPVAVTIVQPATAPTSPAGPGWLLVLGLGLVAGLALAVCGALVAESLAASRARAVPAGTSLRGEGAPRETRAGSGS</sequence>
<dbReference type="AlphaFoldDB" id="A0A2T0R161"/>
<name>A0A2T0R161_9ACTN</name>
<comment type="caution">
    <text evidence="2">The sequence shown here is derived from an EMBL/GenBank/DDBJ whole genome shotgun (WGS) entry which is preliminary data.</text>
</comment>
<dbReference type="PANTHER" id="PTHR32309:SF13">
    <property type="entry name" value="FERRIC ENTEROBACTIN TRANSPORT PROTEIN FEPE"/>
    <property type="match status" value="1"/>
</dbReference>
<reference evidence="2 3" key="1">
    <citation type="submission" date="2018-03" db="EMBL/GenBank/DDBJ databases">
        <title>Genomic Encyclopedia of Archaeal and Bacterial Type Strains, Phase II (KMG-II): from individual species to whole genera.</title>
        <authorList>
            <person name="Goeker M."/>
        </authorList>
    </citation>
    <scope>NUCLEOTIDE SEQUENCE [LARGE SCALE GENOMIC DNA]</scope>
    <source>
        <strain evidence="2 3">DSM 19711</strain>
    </source>
</reference>
<dbReference type="EMBL" id="PVZF01000009">
    <property type="protein sequence ID" value="PRY12981.1"/>
    <property type="molecule type" value="Genomic_DNA"/>
</dbReference>